<dbReference type="KEGG" id="rgl:CS053_08820"/>
<sequence>MRYRKLDASGDYSFGHGSADLYRDQPEAVAQAIQTRLELFTGDWFLDTTEGTPWRQDVLGKGTTAVYDIVIQERILGTPGVLSIDAYSSTLNRDTRALAISATVTTAYGSTQLQATLR</sequence>
<name>A0A5B9DZD3_9GAMM</name>
<dbReference type="RefSeq" id="WP_147627184.1">
    <property type="nucleotide sequence ID" value="NZ_CP042807.1"/>
</dbReference>
<dbReference type="AlphaFoldDB" id="A0A5B9DZD3"/>
<proteinExistence type="predicted"/>
<gene>
    <name evidence="1" type="ORF">CS053_08820</name>
</gene>
<accession>A0A5B9DZD3</accession>
<evidence type="ECO:0008006" key="3">
    <source>
        <dbReference type="Google" id="ProtNLM"/>
    </source>
</evidence>
<organism evidence="1 2">
    <name type="scientific">Rhodanobacter glycinis</name>
    <dbReference type="NCBI Taxonomy" id="582702"/>
    <lineage>
        <taxon>Bacteria</taxon>
        <taxon>Pseudomonadati</taxon>
        <taxon>Pseudomonadota</taxon>
        <taxon>Gammaproteobacteria</taxon>
        <taxon>Lysobacterales</taxon>
        <taxon>Rhodanobacteraceae</taxon>
        <taxon>Rhodanobacter</taxon>
    </lineage>
</organism>
<dbReference type="EMBL" id="CP042807">
    <property type="protein sequence ID" value="QEE24594.1"/>
    <property type="molecule type" value="Genomic_DNA"/>
</dbReference>
<dbReference type="InterPro" id="IPR020288">
    <property type="entry name" value="Sheath_initiator"/>
</dbReference>
<protein>
    <recommendedName>
        <fullName evidence="3">Bacteriophage protein</fullName>
    </recommendedName>
</protein>
<dbReference type="Proteomes" id="UP000321807">
    <property type="component" value="Chromosome"/>
</dbReference>
<reference evidence="1 2" key="1">
    <citation type="submission" date="2019-08" db="EMBL/GenBank/DDBJ databases">
        <title>Complete genome sequence of Rhodanobacter glycinis strain T01E-68 isolated from tomato root.</title>
        <authorList>
            <person name="Weon H.-Y."/>
            <person name="Lee S.A."/>
        </authorList>
    </citation>
    <scope>NUCLEOTIDE SEQUENCE [LARGE SCALE GENOMIC DNA]</scope>
    <source>
        <strain evidence="1 2">T01E-68</strain>
    </source>
</reference>
<evidence type="ECO:0000313" key="1">
    <source>
        <dbReference type="EMBL" id="QEE24594.1"/>
    </source>
</evidence>
<evidence type="ECO:0000313" key="2">
    <source>
        <dbReference type="Proteomes" id="UP000321807"/>
    </source>
</evidence>
<dbReference type="Pfam" id="PF10934">
    <property type="entry name" value="Sheath_initiator"/>
    <property type="match status" value="1"/>
</dbReference>